<proteinExistence type="predicted"/>
<feature type="non-terminal residue" evidence="2">
    <location>
        <position position="118"/>
    </location>
</feature>
<name>A0A564YKB1_HYMDI</name>
<evidence type="ECO:0000313" key="2">
    <source>
        <dbReference type="EMBL" id="VUZ47705.1"/>
    </source>
</evidence>
<reference evidence="2 3" key="1">
    <citation type="submission" date="2019-07" db="EMBL/GenBank/DDBJ databases">
        <authorList>
            <person name="Jastrzebski P J."/>
            <person name="Paukszto L."/>
            <person name="Jastrzebski P J."/>
        </authorList>
    </citation>
    <scope>NUCLEOTIDE SEQUENCE [LARGE SCALE GENOMIC DNA]</scope>
    <source>
        <strain evidence="2 3">WMS-il1</strain>
    </source>
</reference>
<keyword evidence="3" id="KW-1185">Reference proteome</keyword>
<feature type="region of interest" description="Disordered" evidence="1">
    <location>
        <begin position="54"/>
        <end position="94"/>
    </location>
</feature>
<evidence type="ECO:0000256" key="1">
    <source>
        <dbReference type="SAM" id="MobiDB-lite"/>
    </source>
</evidence>
<sequence>NPSAGSSTYQLSLFSNSIRGQSVDAFKRDFDESVDPRIAYPLTTSTWNSRRVPLIKTPEESSSDEVSEKESGSDNIMTFIPNSTQRDFGSVGSLNGLKSRRAKKLSDKIQGKHKWQEM</sequence>
<protein>
    <submittedName>
        <fullName evidence="2">Uncharacterized protein</fullName>
    </submittedName>
</protein>
<accession>A0A564YKB1</accession>
<feature type="compositionally biased region" description="Polar residues" evidence="1">
    <location>
        <begin position="74"/>
        <end position="87"/>
    </location>
</feature>
<dbReference type="EMBL" id="CABIJS010000255">
    <property type="protein sequence ID" value="VUZ47705.1"/>
    <property type="molecule type" value="Genomic_DNA"/>
</dbReference>
<feature type="non-terminal residue" evidence="2">
    <location>
        <position position="1"/>
    </location>
</feature>
<feature type="region of interest" description="Disordered" evidence="1">
    <location>
        <begin position="99"/>
        <end position="118"/>
    </location>
</feature>
<gene>
    <name evidence="2" type="ORF">WMSIL1_LOCUS7197</name>
</gene>
<evidence type="ECO:0000313" key="3">
    <source>
        <dbReference type="Proteomes" id="UP000321570"/>
    </source>
</evidence>
<dbReference type="AlphaFoldDB" id="A0A564YKB1"/>
<feature type="compositionally biased region" description="Basic and acidic residues" evidence="1">
    <location>
        <begin position="104"/>
        <end position="118"/>
    </location>
</feature>
<organism evidence="2 3">
    <name type="scientific">Hymenolepis diminuta</name>
    <name type="common">Rat tapeworm</name>
    <dbReference type="NCBI Taxonomy" id="6216"/>
    <lineage>
        <taxon>Eukaryota</taxon>
        <taxon>Metazoa</taxon>
        <taxon>Spiralia</taxon>
        <taxon>Lophotrochozoa</taxon>
        <taxon>Platyhelminthes</taxon>
        <taxon>Cestoda</taxon>
        <taxon>Eucestoda</taxon>
        <taxon>Cyclophyllidea</taxon>
        <taxon>Hymenolepididae</taxon>
        <taxon>Hymenolepis</taxon>
    </lineage>
</organism>
<dbReference type="Proteomes" id="UP000321570">
    <property type="component" value="Unassembled WGS sequence"/>
</dbReference>